<dbReference type="AlphaFoldDB" id="A0A7Y0SIP4"/>
<evidence type="ECO:0000313" key="1">
    <source>
        <dbReference type="EMBL" id="NMU83943.1"/>
    </source>
</evidence>
<gene>
    <name evidence="1" type="ORF">HKB16_13730</name>
</gene>
<name>A0A7Y0SIP4_VIBPH</name>
<feature type="non-terminal residue" evidence="1">
    <location>
        <position position="83"/>
    </location>
</feature>
<protein>
    <submittedName>
        <fullName evidence="1">Uncharacterized protein</fullName>
    </submittedName>
</protein>
<dbReference type="EMBL" id="JABCLB010001270">
    <property type="protein sequence ID" value="NMU83943.1"/>
    <property type="molecule type" value="Genomic_DNA"/>
</dbReference>
<evidence type="ECO:0000313" key="2">
    <source>
        <dbReference type="Proteomes" id="UP000518904"/>
    </source>
</evidence>
<feature type="non-terminal residue" evidence="1">
    <location>
        <position position="1"/>
    </location>
</feature>
<reference evidence="1 2" key="1">
    <citation type="submission" date="2020-04" db="EMBL/GenBank/DDBJ databases">
        <title>Whole-genome sequencing of Vibrio spp. from China reveals different genetic environments of blaCTX-M-14 among diverse lineages.</title>
        <authorList>
            <person name="Zheng Z."/>
            <person name="Ye L."/>
            <person name="Chen S."/>
        </authorList>
    </citation>
    <scope>NUCLEOTIDE SEQUENCE [LARGE SCALE GENOMIC DNA]</scope>
    <source>
        <strain evidence="1 2">Vb0551</strain>
    </source>
</reference>
<proteinExistence type="predicted"/>
<organism evidence="1 2">
    <name type="scientific">Vibrio parahaemolyticus</name>
    <dbReference type="NCBI Taxonomy" id="670"/>
    <lineage>
        <taxon>Bacteria</taxon>
        <taxon>Pseudomonadati</taxon>
        <taxon>Pseudomonadota</taxon>
        <taxon>Gammaproteobacteria</taxon>
        <taxon>Vibrionales</taxon>
        <taxon>Vibrionaceae</taxon>
        <taxon>Vibrio</taxon>
    </lineage>
</organism>
<comment type="caution">
    <text evidence="1">The sequence shown here is derived from an EMBL/GenBank/DDBJ whole genome shotgun (WGS) entry which is preliminary data.</text>
</comment>
<dbReference type="Proteomes" id="UP000518904">
    <property type="component" value="Unassembled WGS sequence"/>
</dbReference>
<sequence>IMKIDLPQDLFIDVCERIKKENSIPIYEHIEGWQIATKIEQLLEVYADDELFTFDDLPEELRNRVENIAQNSSKSKSQRRALR</sequence>
<accession>A0A7Y0SIP4</accession>